<dbReference type="EMBL" id="JADGJH010003041">
    <property type="protein sequence ID" value="KAJ3093539.1"/>
    <property type="molecule type" value="Genomic_DNA"/>
</dbReference>
<gene>
    <name evidence="1" type="ORF">HK100_006558</name>
</gene>
<protein>
    <submittedName>
        <fullName evidence="1">Uncharacterized protein</fullName>
    </submittedName>
</protein>
<dbReference type="AlphaFoldDB" id="A0AAD5X8R0"/>
<sequence length="178" mass="20366">METNSTLDSLIHARSLTPLLRLLLLQQKQQDTPVEYSHFRNTLTTAVDLFVNRSNIFKKEKLRARFSQAWRAVSAVYLIPSSDYIDNDEDHSENLGLDSDLLLQTALIHVHLSLFQEAFDLLERFVVLTPYSEDPILLGHSGLISFLLWTRETEAFKSDNNIFSASYDDDTDSTFPAI</sequence>
<evidence type="ECO:0000313" key="1">
    <source>
        <dbReference type="EMBL" id="KAJ3093539.1"/>
    </source>
</evidence>
<comment type="caution">
    <text evidence="1">The sequence shown here is derived from an EMBL/GenBank/DDBJ whole genome shotgun (WGS) entry which is preliminary data.</text>
</comment>
<proteinExistence type="predicted"/>
<accession>A0AAD5X8R0</accession>
<dbReference type="Proteomes" id="UP001211907">
    <property type="component" value="Unassembled WGS sequence"/>
</dbReference>
<evidence type="ECO:0000313" key="2">
    <source>
        <dbReference type="Proteomes" id="UP001211907"/>
    </source>
</evidence>
<reference evidence="1" key="1">
    <citation type="submission" date="2020-05" db="EMBL/GenBank/DDBJ databases">
        <title>Phylogenomic resolution of chytrid fungi.</title>
        <authorList>
            <person name="Stajich J.E."/>
            <person name="Amses K."/>
            <person name="Simmons R."/>
            <person name="Seto K."/>
            <person name="Myers J."/>
            <person name="Bonds A."/>
            <person name="Quandt C.A."/>
            <person name="Barry K."/>
            <person name="Liu P."/>
            <person name="Grigoriev I."/>
            <person name="Longcore J.E."/>
            <person name="James T.Y."/>
        </authorList>
    </citation>
    <scope>NUCLEOTIDE SEQUENCE</scope>
    <source>
        <strain evidence="1">JEL0513</strain>
    </source>
</reference>
<organism evidence="1 2">
    <name type="scientific">Physocladia obscura</name>
    <dbReference type="NCBI Taxonomy" id="109957"/>
    <lineage>
        <taxon>Eukaryota</taxon>
        <taxon>Fungi</taxon>
        <taxon>Fungi incertae sedis</taxon>
        <taxon>Chytridiomycota</taxon>
        <taxon>Chytridiomycota incertae sedis</taxon>
        <taxon>Chytridiomycetes</taxon>
        <taxon>Chytridiales</taxon>
        <taxon>Chytriomycetaceae</taxon>
        <taxon>Physocladia</taxon>
    </lineage>
</organism>
<keyword evidence="2" id="KW-1185">Reference proteome</keyword>
<name>A0AAD5X8R0_9FUNG</name>